<dbReference type="Proteomes" id="UP000293912">
    <property type="component" value="Chromosome"/>
</dbReference>
<proteinExistence type="predicted"/>
<keyword evidence="4" id="KW-1185">Reference proteome</keyword>
<protein>
    <submittedName>
        <fullName evidence="3">tRNA 2-selenouridine synthase</fullName>
        <ecNumber evidence="3">2.9.1.-</ecNumber>
    </submittedName>
</protein>
<dbReference type="KEGG" id="hpse:HPF_10705"/>
<organism evidence="3 4">
    <name type="scientific">Hydrogenophaga pseudoflava</name>
    <name type="common">Pseudomonas carboxydoflava</name>
    <dbReference type="NCBI Taxonomy" id="47421"/>
    <lineage>
        <taxon>Bacteria</taxon>
        <taxon>Pseudomonadati</taxon>
        <taxon>Pseudomonadota</taxon>
        <taxon>Betaproteobacteria</taxon>
        <taxon>Burkholderiales</taxon>
        <taxon>Comamonadaceae</taxon>
        <taxon>Hydrogenophaga</taxon>
    </lineage>
</organism>
<dbReference type="PANTHER" id="PTHR30401">
    <property type="entry name" value="TRNA 2-SELENOURIDINE SYNTHASE"/>
    <property type="match status" value="1"/>
</dbReference>
<dbReference type="InterPro" id="IPR027417">
    <property type="entry name" value="P-loop_NTPase"/>
</dbReference>
<dbReference type="Pfam" id="PF00581">
    <property type="entry name" value="Rhodanese"/>
    <property type="match status" value="1"/>
</dbReference>
<dbReference type="RefSeq" id="WP_133156575.1">
    <property type="nucleotide sequence ID" value="NZ_CP037867.1"/>
</dbReference>
<dbReference type="EC" id="2.9.1.-" evidence="3"/>
<dbReference type="InterPro" id="IPR001763">
    <property type="entry name" value="Rhodanese-like_dom"/>
</dbReference>
<evidence type="ECO:0000313" key="3">
    <source>
        <dbReference type="EMBL" id="QBM28157.1"/>
    </source>
</evidence>
<dbReference type="GO" id="GO:0002098">
    <property type="term" value="P:tRNA wobble uridine modification"/>
    <property type="evidence" value="ECO:0007669"/>
    <property type="project" value="InterPro"/>
</dbReference>
<dbReference type="EMBL" id="CP037867">
    <property type="protein sequence ID" value="QBM28157.1"/>
    <property type="molecule type" value="Genomic_DNA"/>
</dbReference>
<dbReference type="PROSITE" id="PS50206">
    <property type="entry name" value="RHODANESE_3"/>
    <property type="match status" value="1"/>
</dbReference>
<name>A0A4P6WX21_HYDPS</name>
<dbReference type="SUPFAM" id="SSF52540">
    <property type="entry name" value="P-loop containing nucleoside triphosphate hydrolases"/>
    <property type="match status" value="1"/>
</dbReference>
<keyword evidence="1" id="KW-0711">Selenium</keyword>
<dbReference type="InterPro" id="IPR058840">
    <property type="entry name" value="AAA_SelU"/>
</dbReference>
<sequence>MPVRTLPATEVLHRLGEFDAVIDARSEDEHALDHVPGALNWPSLNNAERILIGTMYKQVDAFEAKKRGAALAARNIAAHIEREVLDKPKGWKPLVYCWRGGNRSGALATILGAIGFQVTLIEGGYKAWRAALVNDLSAQAQRLHYRVVCGPTGSGKTRLLHALAAEGAQVLDLEGLARHRSSVLGHIPGVEQPSQKRFDSLVWEALQAFDPARPVFVESESKKVGNLRVPDALIDAMRASPCIDLRLPDEERVALLMEDYDFFVKDSEHFCRRLEALTELRGKAVVGEWIEKVRAGRTKEVVLDLLRQHYDPTYAASIERNFALHAQALPCSLGSGSDQSMRVAARSLLSPAGSQPLPDES</sequence>
<reference evidence="3 4" key="1">
    <citation type="submission" date="2019-03" db="EMBL/GenBank/DDBJ databases">
        <authorList>
            <person name="Sebastian G."/>
            <person name="Baumann P."/>
            <person name="Ruckert C."/>
            <person name="Kalinowski J."/>
            <person name="Nebel B."/>
            <person name="Takors R."/>
            <person name="Blombach B."/>
        </authorList>
    </citation>
    <scope>NUCLEOTIDE SEQUENCE [LARGE SCALE GENOMIC DNA]</scope>
    <source>
        <strain evidence="3 4">DSM 1084</strain>
    </source>
</reference>
<dbReference type="GO" id="GO:0043828">
    <property type="term" value="F:tRNA 2-selenouridine synthase activity"/>
    <property type="evidence" value="ECO:0007669"/>
    <property type="project" value="InterPro"/>
</dbReference>
<dbReference type="Pfam" id="PF26341">
    <property type="entry name" value="AAA_SelU"/>
    <property type="match status" value="1"/>
</dbReference>
<dbReference type="InterPro" id="IPR036873">
    <property type="entry name" value="Rhodanese-like_dom_sf"/>
</dbReference>
<dbReference type="InterPro" id="IPR017582">
    <property type="entry name" value="SelU"/>
</dbReference>
<gene>
    <name evidence="3" type="primary">selU</name>
    <name evidence="3" type="ORF">HPF_10705</name>
</gene>
<evidence type="ECO:0000259" key="2">
    <source>
        <dbReference type="PROSITE" id="PS50206"/>
    </source>
</evidence>
<dbReference type="NCBIfam" id="NF008750">
    <property type="entry name" value="PRK11784.1-2"/>
    <property type="match status" value="1"/>
</dbReference>
<dbReference type="AlphaFoldDB" id="A0A4P6WX21"/>
<evidence type="ECO:0000256" key="1">
    <source>
        <dbReference type="ARBA" id="ARBA00023266"/>
    </source>
</evidence>
<dbReference type="Gene3D" id="3.40.250.10">
    <property type="entry name" value="Rhodanese-like domain"/>
    <property type="match status" value="1"/>
</dbReference>
<feature type="domain" description="Rhodanese" evidence="2">
    <location>
        <begin position="21"/>
        <end position="134"/>
    </location>
</feature>
<dbReference type="NCBIfam" id="NF008752">
    <property type="entry name" value="PRK11784.1-4"/>
    <property type="match status" value="1"/>
</dbReference>
<keyword evidence="3" id="KW-0808">Transferase</keyword>
<dbReference type="SMART" id="SM00450">
    <property type="entry name" value="RHOD"/>
    <property type="match status" value="1"/>
</dbReference>
<dbReference type="NCBIfam" id="TIGR03167">
    <property type="entry name" value="tRNA_sel_U_synt"/>
    <property type="match status" value="1"/>
</dbReference>
<dbReference type="PANTHER" id="PTHR30401:SF0">
    <property type="entry name" value="TRNA 2-SELENOURIDINE SYNTHASE"/>
    <property type="match status" value="1"/>
</dbReference>
<accession>A0A4P6WX21</accession>
<dbReference type="SUPFAM" id="SSF52821">
    <property type="entry name" value="Rhodanese/Cell cycle control phosphatase"/>
    <property type="match status" value="1"/>
</dbReference>
<evidence type="ECO:0000313" key="4">
    <source>
        <dbReference type="Proteomes" id="UP000293912"/>
    </source>
</evidence>